<dbReference type="RefSeq" id="WP_007328849.1">
    <property type="nucleotide sequence ID" value="NZ_AFAR01000247.1"/>
</dbReference>
<dbReference type="PANTHER" id="PTHR42850:SF4">
    <property type="entry name" value="ZINC-DEPENDENT ENDOPOLYPHOSPHATASE"/>
    <property type="match status" value="1"/>
</dbReference>
<feature type="domain" description="Calcineurin-like phosphoesterase" evidence="1">
    <location>
        <begin position="1"/>
        <end position="87"/>
    </location>
</feature>
<dbReference type="Proteomes" id="UP000006222">
    <property type="component" value="Unassembled WGS sequence"/>
</dbReference>
<evidence type="ECO:0000313" key="2">
    <source>
        <dbReference type="EMBL" id="EGF25122.1"/>
    </source>
</evidence>
<dbReference type="InterPro" id="IPR050126">
    <property type="entry name" value="Ap4A_hydrolase"/>
</dbReference>
<dbReference type="InterPro" id="IPR004843">
    <property type="entry name" value="Calcineurin-like_PHP"/>
</dbReference>
<proteinExistence type="predicted"/>
<dbReference type="GO" id="GO:0005737">
    <property type="term" value="C:cytoplasm"/>
    <property type="evidence" value="ECO:0007669"/>
    <property type="project" value="TreeGrafter"/>
</dbReference>
<name>F2AYY9_RHOBT</name>
<dbReference type="GO" id="GO:0008803">
    <property type="term" value="F:bis(5'-nucleosyl)-tetraphosphatase (symmetrical) activity"/>
    <property type="evidence" value="ECO:0007669"/>
    <property type="project" value="TreeGrafter"/>
</dbReference>
<dbReference type="PANTHER" id="PTHR42850">
    <property type="entry name" value="METALLOPHOSPHOESTERASE"/>
    <property type="match status" value="1"/>
</dbReference>
<dbReference type="AlphaFoldDB" id="F2AYY9"/>
<dbReference type="EMBL" id="AFAR01000247">
    <property type="protein sequence ID" value="EGF25122.1"/>
    <property type="molecule type" value="Genomic_DNA"/>
</dbReference>
<evidence type="ECO:0000313" key="3">
    <source>
        <dbReference type="Proteomes" id="UP000006222"/>
    </source>
</evidence>
<dbReference type="InterPro" id="IPR029052">
    <property type="entry name" value="Metallo-depent_PP-like"/>
</dbReference>
<dbReference type="Gene3D" id="3.60.21.10">
    <property type="match status" value="1"/>
</dbReference>
<dbReference type="GO" id="GO:0016791">
    <property type="term" value="F:phosphatase activity"/>
    <property type="evidence" value="ECO:0007669"/>
    <property type="project" value="TreeGrafter"/>
</dbReference>
<dbReference type="Pfam" id="PF00149">
    <property type="entry name" value="Metallophos"/>
    <property type="match status" value="1"/>
</dbReference>
<dbReference type="CDD" id="cd00144">
    <property type="entry name" value="MPP_PPP_family"/>
    <property type="match status" value="1"/>
</dbReference>
<sequence length="160" mass="17691">MRTLAIGDIHGCYQSLAALESLAKFKPEDRIITLGDYVDRGPDSKSVIEWLIDRNANGNLIALRGNHELMMLAATQSERHLDEWLACGGDTVLSSYGADAIDTIPGSHLSFLRLRLRSHFKTKHTSSFTPMLTQRFHTTSSQTSCCTGNRLAILCRTNPG</sequence>
<reference evidence="2 3" key="1">
    <citation type="journal article" date="2013" name="Mar. Genomics">
        <title>Expression of sulfatases in Rhodopirellula baltica and the diversity of sulfatases in the genus Rhodopirellula.</title>
        <authorList>
            <person name="Wegner C.E."/>
            <person name="Richter-Heitmann T."/>
            <person name="Klindworth A."/>
            <person name="Klockow C."/>
            <person name="Richter M."/>
            <person name="Achstetter T."/>
            <person name="Glockner F.O."/>
            <person name="Harder J."/>
        </authorList>
    </citation>
    <scope>NUCLEOTIDE SEQUENCE [LARGE SCALE GENOMIC DNA]</scope>
    <source>
        <strain evidence="2 3">WH47</strain>
    </source>
</reference>
<comment type="caution">
    <text evidence="2">The sequence shown here is derived from an EMBL/GenBank/DDBJ whole genome shotgun (WGS) entry which is preliminary data.</text>
</comment>
<gene>
    <name evidence="2" type="ORF">RBWH47_04944</name>
</gene>
<dbReference type="PATRIC" id="fig|991778.3.peg.5237"/>
<accession>F2AYY9</accession>
<evidence type="ECO:0000259" key="1">
    <source>
        <dbReference type="Pfam" id="PF00149"/>
    </source>
</evidence>
<protein>
    <submittedName>
        <fullName evidence="2">Serine/threonine protein phosphatase</fullName>
    </submittedName>
</protein>
<dbReference type="SUPFAM" id="SSF56300">
    <property type="entry name" value="Metallo-dependent phosphatases"/>
    <property type="match status" value="1"/>
</dbReference>
<dbReference type="GO" id="GO:0110154">
    <property type="term" value="P:RNA decapping"/>
    <property type="evidence" value="ECO:0007669"/>
    <property type="project" value="TreeGrafter"/>
</dbReference>
<organism evidence="2 3">
    <name type="scientific">Rhodopirellula baltica WH47</name>
    <dbReference type="NCBI Taxonomy" id="991778"/>
    <lineage>
        <taxon>Bacteria</taxon>
        <taxon>Pseudomonadati</taxon>
        <taxon>Planctomycetota</taxon>
        <taxon>Planctomycetia</taxon>
        <taxon>Pirellulales</taxon>
        <taxon>Pirellulaceae</taxon>
        <taxon>Rhodopirellula</taxon>
    </lineage>
</organism>